<keyword evidence="7" id="KW-0539">Nucleus</keyword>
<dbReference type="InterPro" id="IPR017930">
    <property type="entry name" value="Myb_dom"/>
</dbReference>
<comment type="subcellular location">
    <subcellularLocation>
        <location evidence="1">Nucleus</location>
    </subcellularLocation>
</comment>
<dbReference type="PROSITE" id="PS50110">
    <property type="entry name" value="RESPONSE_REGULATORY"/>
    <property type="match status" value="1"/>
</dbReference>
<dbReference type="PANTHER" id="PTHR43874">
    <property type="entry name" value="TWO-COMPONENT RESPONSE REGULATOR"/>
    <property type="match status" value="1"/>
</dbReference>
<evidence type="ECO:0000256" key="2">
    <source>
        <dbReference type="ARBA" id="ARBA00022553"/>
    </source>
</evidence>
<dbReference type="Pfam" id="PF00072">
    <property type="entry name" value="Response_reg"/>
    <property type="match status" value="1"/>
</dbReference>
<dbReference type="Gene3D" id="3.40.50.2300">
    <property type="match status" value="1"/>
</dbReference>
<keyword evidence="2 8" id="KW-0597">Phosphoprotein</keyword>
<keyword evidence="3" id="KW-0902">Two-component regulatory system</keyword>
<evidence type="ECO:0000259" key="10">
    <source>
        <dbReference type="PROSITE" id="PS50110"/>
    </source>
</evidence>
<dbReference type="PANTHER" id="PTHR43874:SF87">
    <property type="entry name" value="HTH MYB-TYPE DOMAIN-CONTAINING PROTEIN"/>
    <property type="match status" value="1"/>
</dbReference>
<dbReference type="InterPro" id="IPR001005">
    <property type="entry name" value="SANT/Myb"/>
</dbReference>
<dbReference type="SMART" id="SM00448">
    <property type="entry name" value="REC"/>
    <property type="match status" value="1"/>
</dbReference>
<feature type="region of interest" description="Disordered" evidence="9">
    <location>
        <begin position="286"/>
        <end position="309"/>
    </location>
</feature>
<dbReference type="Pfam" id="PF00249">
    <property type="entry name" value="Myb_DNA-binding"/>
    <property type="match status" value="1"/>
</dbReference>
<dbReference type="FunFam" id="1.10.10.60:FF:000007">
    <property type="entry name" value="Two-component response regulator"/>
    <property type="match status" value="1"/>
</dbReference>
<reference evidence="13" key="1">
    <citation type="journal article" date="2024" name="IScience">
        <title>Strigolactones Initiate the Formation of Haustorium-like Structures in Castilleja.</title>
        <authorList>
            <person name="Buerger M."/>
            <person name="Peterson D."/>
            <person name="Chory J."/>
        </authorList>
    </citation>
    <scope>NUCLEOTIDE SEQUENCE [LARGE SCALE GENOMIC DNA]</scope>
</reference>
<keyword evidence="4" id="KW-0805">Transcription regulation</keyword>
<dbReference type="GO" id="GO:0000160">
    <property type="term" value="P:phosphorelay signal transduction system"/>
    <property type="evidence" value="ECO:0007669"/>
    <property type="project" value="UniProtKB-KW"/>
</dbReference>
<dbReference type="AlphaFoldDB" id="A0ABD3DQP2"/>
<dbReference type="Proteomes" id="UP001632038">
    <property type="component" value="Unassembled WGS sequence"/>
</dbReference>
<dbReference type="SUPFAM" id="SSF52172">
    <property type="entry name" value="CheY-like"/>
    <property type="match status" value="1"/>
</dbReference>
<sequence length="446" mass="49895">MAFYDPSIFEVHVLLVDHDIVTLFETARLLQFNSYKVTPVHDASVASSMLSSPQCNTKFNVVMVDVKTSNIEGFKLVHEAVSIDLPVIVMSSTASPTLVKCAIEDGAFLFMQKPTAPDELKYLWQHILREMTRKSKDKGKYAFGETSTNYNQDTFYMSGEDNNLFEVDRTTECVTMYPNVSRKKVFNGQKGRVCEVITFNNNNNNNNNNDNNNNNNNNINNNNAVAGECMGMKPKMCTEWTSELHEKFMAAVQQLGEGRCFPKDILELMNVPGLTRMQVASHLQKCRHGWQPSKERQGRPPKASNPRQTKKYGIFPRLIRGCQPVLTPKDNEQVPMPTTENDITMPVSDDITQSMGQKVVGTWDNSSMNDVSNENAMMQAAQDQMGFQFDFAGGGGGDDDDALIVNNFNLNDFDYDHTLLGQGSEDAAAAASASFWSSWIANFARD</sequence>
<evidence type="ECO:0000256" key="7">
    <source>
        <dbReference type="ARBA" id="ARBA00023242"/>
    </source>
</evidence>
<feature type="modified residue" description="4-aspartylphosphate" evidence="8">
    <location>
        <position position="65"/>
    </location>
</feature>
<keyword evidence="6" id="KW-0804">Transcription</keyword>
<dbReference type="NCBIfam" id="TIGR01557">
    <property type="entry name" value="myb_SHAQKYF"/>
    <property type="match status" value="1"/>
</dbReference>
<evidence type="ECO:0000256" key="8">
    <source>
        <dbReference type="PROSITE-ProRule" id="PRU00169"/>
    </source>
</evidence>
<evidence type="ECO:0000313" key="13">
    <source>
        <dbReference type="Proteomes" id="UP001632038"/>
    </source>
</evidence>
<evidence type="ECO:0000256" key="3">
    <source>
        <dbReference type="ARBA" id="ARBA00023012"/>
    </source>
</evidence>
<dbReference type="InterPro" id="IPR006447">
    <property type="entry name" value="Myb_dom_plants"/>
</dbReference>
<dbReference type="Gene3D" id="1.10.10.60">
    <property type="entry name" value="Homeodomain-like"/>
    <property type="match status" value="1"/>
</dbReference>
<dbReference type="EMBL" id="JAVIJP010000016">
    <property type="protein sequence ID" value="KAL3643196.1"/>
    <property type="molecule type" value="Genomic_DNA"/>
</dbReference>
<dbReference type="SUPFAM" id="SSF46689">
    <property type="entry name" value="Homeodomain-like"/>
    <property type="match status" value="1"/>
</dbReference>
<keyword evidence="5" id="KW-0010">Activator</keyword>
<evidence type="ECO:0000256" key="9">
    <source>
        <dbReference type="SAM" id="MobiDB-lite"/>
    </source>
</evidence>
<dbReference type="InterPro" id="IPR045279">
    <property type="entry name" value="ARR-like"/>
</dbReference>
<dbReference type="InterPro" id="IPR001789">
    <property type="entry name" value="Sig_transdc_resp-reg_receiver"/>
</dbReference>
<dbReference type="GO" id="GO:0005634">
    <property type="term" value="C:nucleus"/>
    <property type="evidence" value="ECO:0007669"/>
    <property type="project" value="UniProtKB-SubCell"/>
</dbReference>
<evidence type="ECO:0000256" key="4">
    <source>
        <dbReference type="ARBA" id="ARBA00023015"/>
    </source>
</evidence>
<evidence type="ECO:0000256" key="6">
    <source>
        <dbReference type="ARBA" id="ARBA00023163"/>
    </source>
</evidence>
<dbReference type="InterPro" id="IPR011006">
    <property type="entry name" value="CheY-like_superfamily"/>
</dbReference>
<evidence type="ECO:0000256" key="5">
    <source>
        <dbReference type="ARBA" id="ARBA00023159"/>
    </source>
</evidence>
<dbReference type="PROSITE" id="PS51294">
    <property type="entry name" value="HTH_MYB"/>
    <property type="match status" value="1"/>
</dbReference>
<feature type="domain" description="HTH myb-type" evidence="11">
    <location>
        <begin position="240"/>
        <end position="291"/>
    </location>
</feature>
<comment type="caution">
    <text evidence="12">The sequence shown here is derived from an EMBL/GenBank/DDBJ whole genome shotgun (WGS) entry which is preliminary data.</text>
</comment>
<feature type="domain" description="Response regulatory" evidence="10">
    <location>
        <begin position="12"/>
        <end position="128"/>
    </location>
</feature>
<gene>
    <name evidence="12" type="ORF">CASFOL_014011</name>
</gene>
<keyword evidence="13" id="KW-1185">Reference proteome</keyword>
<name>A0ABD3DQP2_9LAMI</name>
<organism evidence="12 13">
    <name type="scientific">Castilleja foliolosa</name>
    <dbReference type="NCBI Taxonomy" id="1961234"/>
    <lineage>
        <taxon>Eukaryota</taxon>
        <taxon>Viridiplantae</taxon>
        <taxon>Streptophyta</taxon>
        <taxon>Embryophyta</taxon>
        <taxon>Tracheophyta</taxon>
        <taxon>Spermatophyta</taxon>
        <taxon>Magnoliopsida</taxon>
        <taxon>eudicotyledons</taxon>
        <taxon>Gunneridae</taxon>
        <taxon>Pentapetalae</taxon>
        <taxon>asterids</taxon>
        <taxon>lamiids</taxon>
        <taxon>Lamiales</taxon>
        <taxon>Orobanchaceae</taxon>
        <taxon>Pedicularideae</taxon>
        <taxon>Castillejinae</taxon>
        <taxon>Castilleja</taxon>
    </lineage>
</organism>
<evidence type="ECO:0000256" key="1">
    <source>
        <dbReference type="ARBA" id="ARBA00004123"/>
    </source>
</evidence>
<feature type="region of interest" description="Disordered" evidence="9">
    <location>
        <begin position="325"/>
        <end position="346"/>
    </location>
</feature>
<proteinExistence type="predicted"/>
<evidence type="ECO:0000313" key="12">
    <source>
        <dbReference type="EMBL" id="KAL3643196.1"/>
    </source>
</evidence>
<protein>
    <submittedName>
        <fullName evidence="12">Uncharacterized protein</fullName>
    </submittedName>
</protein>
<accession>A0ABD3DQP2</accession>
<dbReference type="InterPro" id="IPR009057">
    <property type="entry name" value="Homeodomain-like_sf"/>
</dbReference>
<evidence type="ECO:0000259" key="11">
    <source>
        <dbReference type="PROSITE" id="PS51294"/>
    </source>
</evidence>